<comment type="caution">
    <text evidence="1">The sequence shown here is derived from an EMBL/GenBank/DDBJ whole genome shotgun (WGS) entry which is preliminary data.</text>
</comment>
<keyword evidence="2" id="KW-1185">Reference proteome</keyword>
<evidence type="ECO:0000313" key="1">
    <source>
        <dbReference type="EMBL" id="CAG9183658.1"/>
    </source>
</evidence>
<dbReference type="EMBL" id="CAJZAG010000012">
    <property type="protein sequence ID" value="CAG9183658.1"/>
    <property type="molecule type" value="Genomic_DNA"/>
</dbReference>
<gene>
    <name evidence="1" type="ORF">LMG32289_05382</name>
</gene>
<protein>
    <submittedName>
        <fullName evidence="1">Uncharacterized protein</fullName>
    </submittedName>
</protein>
<organism evidence="1 2">
    <name type="scientific">Cupriavidus pampae</name>
    <dbReference type="NCBI Taxonomy" id="659251"/>
    <lineage>
        <taxon>Bacteria</taxon>
        <taxon>Pseudomonadati</taxon>
        <taxon>Pseudomonadota</taxon>
        <taxon>Betaproteobacteria</taxon>
        <taxon>Burkholderiales</taxon>
        <taxon>Burkholderiaceae</taxon>
        <taxon>Cupriavidus</taxon>
    </lineage>
</organism>
<accession>A0ABM8XTH3</accession>
<evidence type="ECO:0000313" key="2">
    <source>
        <dbReference type="Proteomes" id="UP000706525"/>
    </source>
</evidence>
<dbReference type="Proteomes" id="UP000706525">
    <property type="component" value="Unassembled WGS sequence"/>
</dbReference>
<proteinExistence type="predicted"/>
<sequence>MPPMSFGSALTGLLILTVVVLAAREVLCWFLKIPAQQRLVRENNKLLRSLHNHLGIPLPEGVVTNPTPAIDKARAAAMAYLARDRKGA</sequence>
<reference evidence="1 2" key="1">
    <citation type="submission" date="2021-08" db="EMBL/GenBank/DDBJ databases">
        <authorList>
            <person name="Peeters C."/>
        </authorList>
    </citation>
    <scope>NUCLEOTIDE SEQUENCE [LARGE SCALE GENOMIC DNA]</scope>
    <source>
        <strain evidence="1 2">LMG 32289</strain>
    </source>
</reference>
<name>A0ABM8XTH3_9BURK</name>